<dbReference type="GO" id="GO:0005840">
    <property type="term" value="C:ribosome"/>
    <property type="evidence" value="ECO:0007669"/>
    <property type="project" value="UniProtKB-KW"/>
</dbReference>
<keyword evidence="1" id="KW-0808">Transferase</keyword>
<dbReference type="InterPro" id="IPR019410">
    <property type="entry name" value="Methyltransf_16"/>
</dbReference>
<gene>
    <name evidence="1" type="primary">RKM5</name>
    <name evidence="1" type="ORF">GGI25_004755</name>
</gene>
<protein>
    <submittedName>
        <fullName evidence="1">Ribosomal protein lysine methyltransferase</fullName>
    </submittedName>
</protein>
<name>A0A9W8KVB7_9FUNG</name>
<dbReference type="InterPro" id="IPR029063">
    <property type="entry name" value="SAM-dependent_MTases_sf"/>
</dbReference>
<dbReference type="Gene3D" id="3.40.50.150">
    <property type="entry name" value="Vaccinia Virus protein VP39"/>
    <property type="match status" value="1"/>
</dbReference>
<organism evidence="1 2">
    <name type="scientific">Coemansia spiralis</name>
    <dbReference type="NCBI Taxonomy" id="417178"/>
    <lineage>
        <taxon>Eukaryota</taxon>
        <taxon>Fungi</taxon>
        <taxon>Fungi incertae sedis</taxon>
        <taxon>Zoopagomycota</taxon>
        <taxon>Kickxellomycotina</taxon>
        <taxon>Kickxellomycetes</taxon>
        <taxon>Kickxellales</taxon>
        <taxon>Kickxellaceae</taxon>
        <taxon>Coemansia</taxon>
    </lineage>
</organism>
<proteinExistence type="predicted"/>
<dbReference type="SUPFAM" id="SSF53335">
    <property type="entry name" value="S-adenosyl-L-methionine-dependent methyltransferases"/>
    <property type="match status" value="1"/>
</dbReference>
<reference evidence="1" key="1">
    <citation type="submission" date="2022-07" db="EMBL/GenBank/DDBJ databases">
        <title>Phylogenomic reconstructions and comparative analyses of Kickxellomycotina fungi.</title>
        <authorList>
            <person name="Reynolds N.K."/>
            <person name="Stajich J.E."/>
            <person name="Barry K."/>
            <person name="Grigoriev I.V."/>
            <person name="Crous P."/>
            <person name="Smith M.E."/>
        </authorList>
    </citation>
    <scope>NUCLEOTIDE SEQUENCE</scope>
    <source>
        <strain evidence="1">NRRL 3115</strain>
    </source>
</reference>
<dbReference type="Pfam" id="PF10294">
    <property type="entry name" value="Methyltransf_16"/>
    <property type="match status" value="1"/>
</dbReference>
<dbReference type="AlphaFoldDB" id="A0A9W8KVB7"/>
<keyword evidence="1" id="KW-0687">Ribonucleoprotein</keyword>
<dbReference type="Proteomes" id="UP001151518">
    <property type="component" value="Unassembled WGS sequence"/>
</dbReference>
<dbReference type="OrthoDB" id="443981at2759"/>
<keyword evidence="1" id="KW-0489">Methyltransferase</keyword>
<dbReference type="EMBL" id="JANBTW010000069">
    <property type="protein sequence ID" value="KAJ2673420.1"/>
    <property type="molecule type" value="Genomic_DNA"/>
</dbReference>
<evidence type="ECO:0000313" key="1">
    <source>
        <dbReference type="EMBL" id="KAJ2673420.1"/>
    </source>
</evidence>
<sequence>MNAEKTIFKQILSEIEEYISITDAEEEVCDLYSVYYSSGDKKRPSMVDSKLTEIEVEIKGSKRALNLSIIQNPNINGELGQTGGVLWSSSVIMSEVFAQRSSVAGDGRWDISQTNVVELGSGCGLVGLVLHQLGARRVVLTDQLRMMKVLNKNVEKCRITPNKKQKKIAAVDPVLFATEYLWGKPLEDMAITKEPIDMVVVSDCVYHEGIVPLLVKTLVDVCRSRTDGVPTAVVIGQELRSDLVHQAFVEALLSSFVVYRVPVSKKIDGFYTLYVAWLKEHTVDKQG</sequence>
<dbReference type="PANTHER" id="PTHR14614">
    <property type="entry name" value="HEPATOCELLULAR CARCINOMA-ASSOCIATED ANTIGEN"/>
    <property type="match status" value="1"/>
</dbReference>
<keyword evidence="1" id="KW-0689">Ribosomal protein</keyword>
<comment type="caution">
    <text evidence="1">The sequence shown here is derived from an EMBL/GenBank/DDBJ whole genome shotgun (WGS) entry which is preliminary data.</text>
</comment>
<dbReference type="GO" id="GO:0032259">
    <property type="term" value="P:methylation"/>
    <property type="evidence" value="ECO:0007669"/>
    <property type="project" value="UniProtKB-KW"/>
</dbReference>
<dbReference type="GO" id="GO:0008168">
    <property type="term" value="F:methyltransferase activity"/>
    <property type="evidence" value="ECO:0007669"/>
    <property type="project" value="UniProtKB-KW"/>
</dbReference>
<evidence type="ECO:0000313" key="2">
    <source>
        <dbReference type="Proteomes" id="UP001151518"/>
    </source>
</evidence>
<accession>A0A9W8KVB7</accession>